<dbReference type="Gene3D" id="3.40.30.10">
    <property type="entry name" value="Glutaredoxin"/>
    <property type="match status" value="1"/>
</dbReference>
<dbReference type="Proteomes" id="UP000067626">
    <property type="component" value="Chromosome"/>
</dbReference>
<reference evidence="2 3" key="1">
    <citation type="submission" date="2015-07" db="EMBL/GenBank/DDBJ databases">
        <title>Genome analysis of myxobacterium Chondromyces crocatus Cm c5 reveals a high potential for natural compound synthesis and the genetic basis for the loss of fruiting body formation.</title>
        <authorList>
            <person name="Zaburannyi N."/>
            <person name="Bunk B."/>
            <person name="Maier J."/>
            <person name="Overmann J."/>
            <person name="Mueller R."/>
        </authorList>
    </citation>
    <scope>NUCLEOTIDE SEQUENCE [LARGE SCALE GENOMIC DNA]</scope>
    <source>
        <strain evidence="2 3">Cm c5</strain>
    </source>
</reference>
<dbReference type="Gene3D" id="1.20.1050.10">
    <property type="match status" value="1"/>
</dbReference>
<dbReference type="Pfam" id="PF13409">
    <property type="entry name" value="GST_N_2"/>
    <property type="match status" value="1"/>
</dbReference>
<dbReference type="PATRIC" id="fig|52.7.peg.2931"/>
<sequence>MSVAAEDLAKPVLVGRSSSHFTRVTRVFASETGVEHAFQVVRDLMSLDPEDYGGNPALKLPSLRTARGVWFGALNICRELSRMSRVGPQVVWPEQLVEPLLANAQELVAQAMTTEVTLILSRLAGRGEGNSHQVKMEKSLTHTLSWLDDNVEGVLAALPRERGLSYLEVTMFCLISHLEFRDVVPIAVYGRLNAFCRAFASRPSIQQTAYRFDS</sequence>
<dbReference type="OrthoDB" id="5501849at2"/>
<gene>
    <name evidence="2" type="ORF">CMC5_026770</name>
</gene>
<evidence type="ECO:0000313" key="3">
    <source>
        <dbReference type="Proteomes" id="UP000067626"/>
    </source>
</evidence>
<dbReference type="STRING" id="52.CMC5_026770"/>
<name>A0A0K1ECD4_CHOCO</name>
<feature type="domain" description="GST N-terminal" evidence="1">
    <location>
        <begin position="19"/>
        <end position="81"/>
    </location>
</feature>
<accession>A0A0K1ECD4</accession>
<keyword evidence="3" id="KW-1185">Reference proteome</keyword>
<evidence type="ECO:0000313" key="2">
    <source>
        <dbReference type="EMBL" id="AKT38530.1"/>
    </source>
</evidence>
<dbReference type="KEGG" id="ccro:CMC5_026770"/>
<organism evidence="2 3">
    <name type="scientific">Chondromyces crocatus</name>
    <dbReference type="NCBI Taxonomy" id="52"/>
    <lineage>
        <taxon>Bacteria</taxon>
        <taxon>Pseudomonadati</taxon>
        <taxon>Myxococcota</taxon>
        <taxon>Polyangia</taxon>
        <taxon>Polyangiales</taxon>
        <taxon>Polyangiaceae</taxon>
        <taxon>Chondromyces</taxon>
    </lineage>
</organism>
<protein>
    <recommendedName>
        <fullName evidence="1">GST N-terminal domain-containing protein</fullName>
    </recommendedName>
</protein>
<dbReference type="AlphaFoldDB" id="A0A0K1ECD4"/>
<dbReference type="RefSeq" id="WP_050430740.1">
    <property type="nucleotide sequence ID" value="NZ_CP012159.1"/>
</dbReference>
<evidence type="ECO:0000259" key="1">
    <source>
        <dbReference type="Pfam" id="PF13409"/>
    </source>
</evidence>
<dbReference type="InterPro" id="IPR004045">
    <property type="entry name" value="Glutathione_S-Trfase_N"/>
</dbReference>
<proteinExistence type="predicted"/>
<dbReference type="EMBL" id="CP012159">
    <property type="protein sequence ID" value="AKT38530.1"/>
    <property type="molecule type" value="Genomic_DNA"/>
</dbReference>